<dbReference type="AlphaFoldDB" id="A0AAE3GRJ8"/>
<evidence type="ECO:0000313" key="3">
    <source>
        <dbReference type="Proteomes" id="UP001204953"/>
    </source>
</evidence>
<evidence type="ECO:0000259" key="1">
    <source>
        <dbReference type="Pfam" id="PF18480"/>
    </source>
</evidence>
<dbReference type="RefSeq" id="WP_254010052.1">
    <property type="nucleotide sequence ID" value="NZ_JAMZMM010000009.1"/>
</dbReference>
<sequence length="118" mass="13776">MRFLANENFPLLSVRILRQADLEVASITEDSPGIEDSEVLVRAADEQRVILTFDRDYGELIYRLRLPSPRGVIYLRFRPHAPEEPASILLNLLQTEGLQFEEWFTVVERDQIRQRPLP</sequence>
<keyword evidence="3" id="KW-1185">Reference proteome</keyword>
<gene>
    <name evidence="2" type="ORF">NJ959_01960</name>
</gene>
<dbReference type="EMBL" id="JAMZMM010000009">
    <property type="protein sequence ID" value="MCP2727237.1"/>
    <property type="molecule type" value="Genomic_DNA"/>
</dbReference>
<dbReference type="Proteomes" id="UP001204953">
    <property type="component" value="Unassembled WGS sequence"/>
</dbReference>
<proteinExistence type="predicted"/>
<reference evidence="2" key="1">
    <citation type="submission" date="2022-06" db="EMBL/GenBank/DDBJ databases">
        <title>New cyanobacteria of genus Symplocastrum in benthos of Lake Baikal.</title>
        <authorList>
            <person name="Sorokovikova E."/>
            <person name="Tikhonova I."/>
            <person name="Krasnopeev A."/>
            <person name="Evseev P."/>
            <person name="Gladkikh A."/>
            <person name="Belykh O."/>
        </authorList>
    </citation>
    <scope>NUCLEOTIDE SEQUENCE</scope>
    <source>
        <strain evidence="2">BBK-W-15</strain>
    </source>
</reference>
<name>A0AAE3GRJ8_9CYAN</name>
<dbReference type="Pfam" id="PF18480">
    <property type="entry name" value="DUF5615"/>
    <property type="match status" value="1"/>
</dbReference>
<organism evidence="2 3">
    <name type="scientific">Limnofasciculus baicalensis BBK-W-15</name>
    <dbReference type="NCBI Taxonomy" id="2699891"/>
    <lineage>
        <taxon>Bacteria</taxon>
        <taxon>Bacillati</taxon>
        <taxon>Cyanobacteriota</taxon>
        <taxon>Cyanophyceae</taxon>
        <taxon>Coleofasciculales</taxon>
        <taxon>Coleofasciculaceae</taxon>
        <taxon>Limnofasciculus</taxon>
        <taxon>Limnofasciculus baicalensis</taxon>
    </lineage>
</organism>
<feature type="domain" description="DUF5615" evidence="1">
    <location>
        <begin position="1"/>
        <end position="109"/>
    </location>
</feature>
<dbReference type="InterPro" id="IPR041049">
    <property type="entry name" value="DUF5615"/>
</dbReference>
<accession>A0AAE3GRJ8</accession>
<comment type="caution">
    <text evidence="2">The sequence shown here is derived from an EMBL/GenBank/DDBJ whole genome shotgun (WGS) entry which is preliminary data.</text>
</comment>
<protein>
    <submittedName>
        <fullName evidence="2">DUF5615 family PIN-like protein</fullName>
    </submittedName>
</protein>
<evidence type="ECO:0000313" key="2">
    <source>
        <dbReference type="EMBL" id="MCP2727237.1"/>
    </source>
</evidence>